<name>A0A2L0EZ79_SORCE</name>
<feature type="signal peptide" evidence="1">
    <location>
        <begin position="1"/>
        <end position="32"/>
    </location>
</feature>
<accession>A0A2L0EZ79</accession>
<feature type="chain" id="PRO_5014739774" description="Secreted protein" evidence="1">
    <location>
        <begin position="33"/>
        <end position="167"/>
    </location>
</feature>
<protein>
    <recommendedName>
        <fullName evidence="4">Secreted protein</fullName>
    </recommendedName>
</protein>
<evidence type="ECO:0000313" key="2">
    <source>
        <dbReference type="EMBL" id="AUX44614.1"/>
    </source>
</evidence>
<gene>
    <name evidence="2" type="ORF">SOCE26_060800</name>
</gene>
<keyword evidence="1" id="KW-0732">Signal</keyword>
<proteinExistence type="predicted"/>
<evidence type="ECO:0008006" key="4">
    <source>
        <dbReference type="Google" id="ProtNLM"/>
    </source>
</evidence>
<dbReference type="Proteomes" id="UP000238348">
    <property type="component" value="Chromosome"/>
</dbReference>
<dbReference type="AlphaFoldDB" id="A0A2L0EZ79"/>
<reference evidence="2 3" key="1">
    <citation type="submission" date="2015-09" db="EMBL/GenBank/DDBJ databases">
        <title>Sorangium comparison.</title>
        <authorList>
            <person name="Zaburannyi N."/>
            <person name="Bunk B."/>
            <person name="Overmann J."/>
            <person name="Mueller R."/>
        </authorList>
    </citation>
    <scope>NUCLEOTIDE SEQUENCE [LARGE SCALE GENOMIC DNA]</scope>
    <source>
        <strain evidence="2 3">So ce26</strain>
    </source>
</reference>
<organism evidence="2 3">
    <name type="scientific">Sorangium cellulosum</name>
    <name type="common">Polyangium cellulosum</name>
    <dbReference type="NCBI Taxonomy" id="56"/>
    <lineage>
        <taxon>Bacteria</taxon>
        <taxon>Pseudomonadati</taxon>
        <taxon>Myxococcota</taxon>
        <taxon>Polyangia</taxon>
        <taxon>Polyangiales</taxon>
        <taxon>Polyangiaceae</taxon>
        <taxon>Sorangium</taxon>
    </lineage>
</organism>
<evidence type="ECO:0000256" key="1">
    <source>
        <dbReference type="SAM" id="SignalP"/>
    </source>
</evidence>
<sequence>MNGRVNQGQALAWLVRLAAAVLLVGCHSGRTAEPATPGGGRTAPTSVERGLEEVSPARVEGTQVTYVETPDGAALVFTLRPQGSLRGGRAASEGEAEIRRRAHEMASLYARRERDVRTPTVKCTIFCCPTCSIVRVEHVPGGARLNFTPDAEPLRKAVADLAAQMAR</sequence>
<evidence type="ECO:0000313" key="3">
    <source>
        <dbReference type="Proteomes" id="UP000238348"/>
    </source>
</evidence>
<dbReference type="EMBL" id="CP012673">
    <property type="protein sequence ID" value="AUX44614.1"/>
    <property type="molecule type" value="Genomic_DNA"/>
</dbReference>
<dbReference type="RefSeq" id="WP_159397437.1">
    <property type="nucleotide sequence ID" value="NZ_CP012673.1"/>
</dbReference>